<feature type="signal peptide" evidence="1">
    <location>
        <begin position="1"/>
        <end position="18"/>
    </location>
</feature>
<gene>
    <name evidence="2" type="ORF">ENJ51_06160</name>
</gene>
<dbReference type="PROSITE" id="PS51257">
    <property type="entry name" value="PROKAR_LIPOPROTEIN"/>
    <property type="match status" value="1"/>
</dbReference>
<accession>A0A7V2T304</accession>
<feature type="non-terminal residue" evidence="2">
    <location>
        <position position="175"/>
    </location>
</feature>
<evidence type="ECO:0000313" key="2">
    <source>
        <dbReference type="EMBL" id="HFC92381.1"/>
    </source>
</evidence>
<feature type="chain" id="PRO_5031209474" evidence="1">
    <location>
        <begin position="19"/>
        <end position="175"/>
    </location>
</feature>
<proteinExistence type="predicted"/>
<organism evidence="2">
    <name type="scientific">Leucothrix mucor</name>
    <dbReference type="NCBI Taxonomy" id="45248"/>
    <lineage>
        <taxon>Bacteria</taxon>
        <taxon>Pseudomonadati</taxon>
        <taxon>Pseudomonadota</taxon>
        <taxon>Gammaproteobacteria</taxon>
        <taxon>Thiotrichales</taxon>
        <taxon>Thiotrichaceae</taxon>
        <taxon>Leucothrix</taxon>
    </lineage>
</organism>
<keyword evidence="1" id="KW-0732">Signal</keyword>
<dbReference type="Proteomes" id="UP000885750">
    <property type="component" value="Unassembled WGS sequence"/>
</dbReference>
<sequence length="175" mass="18437">MNKTIVVTSIFSMAILTACGGGGSTNTEPFLGGVNGIDPVVKLTLKQARTTQVGGRTVLTTSEGGHNGDIEYITQQYQGGSSNEVFKLVSGISSLDIKDVQRNQSTDVSCTDGSTLKVKIYSDFSSGEVVTAGTHNGVGISCESEYDSVLTKNVFDQTSITNLLHPTEGWGADYN</sequence>
<dbReference type="EMBL" id="DRMS01000233">
    <property type="protein sequence ID" value="HFC92381.1"/>
    <property type="molecule type" value="Genomic_DNA"/>
</dbReference>
<comment type="caution">
    <text evidence="2">The sequence shown here is derived from an EMBL/GenBank/DDBJ whole genome shotgun (WGS) entry which is preliminary data.</text>
</comment>
<dbReference type="AlphaFoldDB" id="A0A7V2T304"/>
<reference evidence="2" key="1">
    <citation type="journal article" date="2020" name="mSystems">
        <title>Genome- and Community-Level Interaction Insights into Carbon Utilization and Element Cycling Functions of Hydrothermarchaeota in Hydrothermal Sediment.</title>
        <authorList>
            <person name="Zhou Z."/>
            <person name="Liu Y."/>
            <person name="Xu W."/>
            <person name="Pan J."/>
            <person name="Luo Z.H."/>
            <person name="Li M."/>
        </authorList>
    </citation>
    <scope>NUCLEOTIDE SEQUENCE [LARGE SCALE GENOMIC DNA]</scope>
    <source>
        <strain evidence="2">HyVt-493</strain>
    </source>
</reference>
<name>A0A7V2T304_LEUMU</name>
<evidence type="ECO:0000256" key="1">
    <source>
        <dbReference type="SAM" id="SignalP"/>
    </source>
</evidence>
<protein>
    <submittedName>
        <fullName evidence="2">Uncharacterized protein</fullName>
    </submittedName>
</protein>